<dbReference type="InterPro" id="IPR013083">
    <property type="entry name" value="Znf_RING/FYVE/PHD"/>
</dbReference>
<evidence type="ECO:0000256" key="2">
    <source>
        <dbReference type="ARBA" id="ARBA00022771"/>
    </source>
</evidence>
<evidence type="ECO:0000256" key="1">
    <source>
        <dbReference type="ARBA" id="ARBA00022723"/>
    </source>
</evidence>
<feature type="non-terminal residue" evidence="6">
    <location>
        <position position="1"/>
    </location>
</feature>
<evidence type="ECO:0000259" key="5">
    <source>
        <dbReference type="PROSITE" id="PS50089"/>
    </source>
</evidence>
<dbReference type="OrthoDB" id="430613at2759"/>
<name>A0A813ENL2_POLGL</name>
<dbReference type="PANTHER" id="PTHR22763">
    <property type="entry name" value="RING ZINC FINGER PROTEIN"/>
    <property type="match status" value="1"/>
</dbReference>
<accession>A0A813ENL2</accession>
<evidence type="ECO:0000256" key="3">
    <source>
        <dbReference type="ARBA" id="ARBA00022833"/>
    </source>
</evidence>
<dbReference type="PROSITE" id="PS50089">
    <property type="entry name" value="ZF_RING_2"/>
    <property type="match status" value="1"/>
</dbReference>
<dbReference type="InterPro" id="IPR001841">
    <property type="entry name" value="Znf_RING"/>
</dbReference>
<dbReference type="SUPFAM" id="SSF57850">
    <property type="entry name" value="RING/U-box"/>
    <property type="match status" value="1"/>
</dbReference>
<dbReference type="AlphaFoldDB" id="A0A813ENL2"/>
<keyword evidence="3" id="KW-0862">Zinc</keyword>
<keyword evidence="2 4" id="KW-0863">Zinc-finger</keyword>
<evidence type="ECO:0000313" key="6">
    <source>
        <dbReference type="EMBL" id="CAE8601122.1"/>
    </source>
</evidence>
<proteinExistence type="predicted"/>
<feature type="domain" description="RING-type" evidence="5">
    <location>
        <begin position="321"/>
        <end position="362"/>
    </location>
</feature>
<dbReference type="EMBL" id="CAJNNV010012814">
    <property type="protein sequence ID" value="CAE8601122.1"/>
    <property type="molecule type" value="Genomic_DNA"/>
</dbReference>
<evidence type="ECO:0000256" key="4">
    <source>
        <dbReference type="PROSITE-ProRule" id="PRU00175"/>
    </source>
</evidence>
<gene>
    <name evidence="6" type="ORF">PGLA1383_LOCUS19419</name>
</gene>
<keyword evidence="7" id="KW-1185">Reference proteome</keyword>
<reference evidence="6" key="1">
    <citation type="submission" date="2021-02" db="EMBL/GenBank/DDBJ databases">
        <authorList>
            <person name="Dougan E. K."/>
            <person name="Rhodes N."/>
            <person name="Thang M."/>
            <person name="Chan C."/>
        </authorList>
    </citation>
    <scope>NUCLEOTIDE SEQUENCE</scope>
</reference>
<dbReference type="Proteomes" id="UP000654075">
    <property type="component" value="Unassembled WGS sequence"/>
</dbReference>
<dbReference type="GO" id="GO:0012505">
    <property type="term" value="C:endomembrane system"/>
    <property type="evidence" value="ECO:0007669"/>
    <property type="project" value="TreeGrafter"/>
</dbReference>
<keyword evidence="1" id="KW-0479">Metal-binding</keyword>
<evidence type="ECO:0000313" key="7">
    <source>
        <dbReference type="Proteomes" id="UP000654075"/>
    </source>
</evidence>
<dbReference type="Pfam" id="PF13639">
    <property type="entry name" value="zf-RING_2"/>
    <property type="match status" value="1"/>
</dbReference>
<dbReference type="InterPro" id="IPR050731">
    <property type="entry name" value="HRD1_E3_ubiq-ligases"/>
</dbReference>
<protein>
    <recommendedName>
        <fullName evidence="5">RING-type domain-containing protein</fullName>
    </recommendedName>
</protein>
<dbReference type="Gene3D" id="3.30.40.10">
    <property type="entry name" value="Zinc/RING finger domain, C3HC4 (zinc finger)"/>
    <property type="match status" value="1"/>
</dbReference>
<dbReference type="GO" id="GO:0061630">
    <property type="term" value="F:ubiquitin protein ligase activity"/>
    <property type="evidence" value="ECO:0007669"/>
    <property type="project" value="TreeGrafter"/>
</dbReference>
<sequence>ALLEGPAEAPPRRAGRGEELQVVNVSVGSRARRRLERQAGAARIGLLADALVLDDCVEVDGQVQSTVPSVAEDLGLVSSDEEASQGSGIGVAIVAVEEEGVEDIQDSPSFYEDADASPCCSACREFFLAGQLRLGFVVRAGEPSWVHAPRCFRRANFEVHLAETIAFAADLDDTSRAHVLEELAAVNARQSEPRWPGQTHRVAPNSTQPWQCTNPRPDVVGWTVVHVPSAVAQSRPGSRPLLAALSARSNLHAALEARWAMIDSRLAQADRLMTSIDGEQVSEHDEPLHRTRRGEGSAADVASLLACVPSWLLSVDEKEPCAVCYEPMVSGEEARRLPCLHLFHRECIERWVSVKATCPLDNLKLRDLLSQQEALPAAGPPD</sequence>
<dbReference type="GO" id="GO:0008270">
    <property type="term" value="F:zinc ion binding"/>
    <property type="evidence" value="ECO:0007669"/>
    <property type="project" value="UniProtKB-KW"/>
</dbReference>
<comment type="caution">
    <text evidence="6">The sequence shown here is derived from an EMBL/GenBank/DDBJ whole genome shotgun (WGS) entry which is preliminary data.</text>
</comment>
<dbReference type="GO" id="GO:0043161">
    <property type="term" value="P:proteasome-mediated ubiquitin-dependent protein catabolic process"/>
    <property type="evidence" value="ECO:0007669"/>
    <property type="project" value="TreeGrafter"/>
</dbReference>
<dbReference type="SMART" id="SM00184">
    <property type="entry name" value="RING"/>
    <property type="match status" value="1"/>
</dbReference>
<organism evidence="6 7">
    <name type="scientific">Polarella glacialis</name>
    <name type="common">Dinoflagellate</name>
    <dbReference type="NCBI Taxonomy" id="89957"/>
    <lineage>
        <taxon>Eukaryota</taxon>
        <taxon>Sar</taxon>
        <taxon>Alveolata</taxon>
        <taxon>Dinophyceae</taxon>
        <taxon>Suessiales</taxon>
        <taxon>Suessiaceae</taxon>
        <taxon>Polarella</taxon>
    </lineage>
</organism>